<dbReference type="HOGENOM" id="CLU_2013990_0_0_0"/>
<dbReference type="KEGG" id="smf:Smon_1197"/>
<accession>D1AV92</accession>
<reference evidence="1 2" key="1">
    <citation type="journal article" date="2009" name="Stand. Genomic Sci.">
        <title>Complete genome sequence of Streptobacillus moniliformis type strain (9901T).</title>
        <authorList>
            <person name="Nolan M."/>
            <person name="Gronow S."/>
            <person name="Lapidus A."/>
            <person name="Ivanova N."/>
            <person name="Copeland A."/>
            <person name="Lucas S."/>
            <person name="Del Rio T.G."/>
            <person name="Chen F."/>
            <person name="Tice H."/>
            <person name="Pitluck S."/>
            <person name="Cheng J.F."/>
            <person name="Sims D."/>
            <person name="Meincke L."/>
            <person name="Bruce D."/>
            <person name="Goodwin L."/>
            <person name="Brettin T."/>
            <person name="Han C."/>
            <person name="Detter J.C."/>
            <person name="Ovchinikova G."/>
            <person name="Pati A."/>
            <person name="Mavromatis K."/>
            <person name="Mikhailova N."/>
            <person name="Chen A."/>
            <person name="Palaniappan K."/>
            <person name="Land M."/>
            <person name="Hauser L."/>
            <person name="Chang Y.J."/>
            <person name="Jeffries C.D."/>
            <person name="Rohde M."/>
            <person name="Sproer C."/>
            <person name="Goker M."/>
            <person name="Bristow J."/>
            <person name="Eisen J.A."/>
            <person name="Markowitz V."/>
            <person name="Hugenholtz P."/>
            <person name="Kyrpides N.C."/>
            <person name="Klenk H.P."/>
            <person name="Chain P."/>
        </authorList>
    </citation>
    <scope>NUCLEOTIDE SEQUENCE [LARGE SCALE GENOMIC DNA]</scope>
    <source>
        <strain evidence="2">ATCC 14647 / DSM 12112 / NCTC 10651 / 9901</strain>
    </source>
</reference>
<proteinExistence type="predicted"/>
<dbReference type="Proteomes" id="UP000002072">
    <property type="component" value="Chromosome"/>
</dbReference>
<dbReference type="AlphaFoldDB" id="D1AV92"/>
<dbReference type="GeneID" id="29673886"/>
<evidence type="ECO:0000313" key="2">
    <source>
        <dbReference type="Proteomes" id="UP000002072"/>
    </source>
</evidence>
<dbReference type="OrthoDB" id="9965108at2"/>
<dbReference type="RefSeq" id="WP_012859199.1">
    <property type="nucleotide sequence ID" value="NC_013515.1"/>
</dbReference>
<sequence>MKEFYLKKTENNEVIFFFRNINKNSVPKKIWIEEMNKKILFYNSKTTFERLLNFLEVRNKIEHKLDDVEISIWIGKEYKIVKIKMSNQINKFENLEFSTSNYINTGEEIYIIKKNNNINERLK</sequence>
<organism evidence="1 2">
    <name type="scientific">Streptobacillus moniliformis (strain ATCC 14647 / DSM 12112 / NCTC 10651 / 9901)</name>
    <dbReference type="NCBI Taxonomy" id="519441"/>
    <lineage>
        <taxon>Bacteria</taxon>
        <taxon>Fusobacteriati</taxon>
        <taxon>Fusobacteriota</taxon>
        <taxon>Fusobacteriia</taxon>
        <taxon>Fusobacteriales</taxon>
        <taxon>Leptotrichiaceae</taxon>
        <taxon>Streptobacillus</taxon>
    </lineage>
</organism>
<evidence type="ECO:0000313" key="1">
    <source>
        <dbReference type="EMBL" id="ACZ01652.1"/>
    </source>
</evidence>
<protein>
    <submittedName>
        <fullName evidence="1">Uncharacterized protein</fullName>
    </submittedName>
</protein>
<dbReference type="EMBL" id="CP001779">
    <property type="protein sequence ID" value="ACZ01652.1"/>
    <property type="molecule type" value="Genomic_DNA"/>
</dbReference>
<gene>
    <name evidence="1" type="ordered locus">Smon_1197</name>
</gene>
<dbReference type="STRING" id="519441.Smon_1197"/>
<keyword evidence="2" id="KW-1185">Reference proteome</keyword>
<name>D1AV92_STRM9</name>